<dbReference type="AlphaFoldDB" id="A0A0A8XYV0"/>
<sequence>MWHAQQHNDHKKGVRLIFRLSCIYDDHSKRSKGHTPTQ</sequence>
<proteinExistence type="predicted"/>
<protein>
    <submittedName>
        <fullName evidence="1">Uncharacterized protein</fullName>
    </submittedName>
</protein>
<evidence type="ECO:0000313" key="1">
    <source>
        <dbReference type="EMBL" id="JAD19129.1"/>
    </source>
</evidence>
<reference evidence="1" key="1">
    <citation type="submission" date="2014-09" db="EMBL/GenBank/DDBJ databases">
        <authorList>
            <person name="Magalhaes I.L.F."/>
            <person name="Oliveira U."/>
            <person name="Santos F.R."/>
            <person name="Vidigal T.H.D.A."/>
            <person name="Brescovit A.D."/>
            <person name="Santos A.J."/>
        </authorList>
    </citation>
    <scope>NUCLEOTIDE SEQUENCE</scope>
    <source>
        <tissue evidence="1">Shoot tissue taken approximately 20 cm above the soil surface</tissue>
    </source>
</reference>
<organism evidence="1">
    <name type="scientific">Arundo donax</name>
    <name type="common">Giant reed</name>
    <name type="synonym">Donax arundinaceus</name>
    <dbReference type="NCBI Taxonomy" id="35708"/>
    <lineage>
        <taxon>Eukaryota</taxon>
        <taxon>Viridiplantae</taxon>
        <taxon>Streptophyta</taxon>
        <taxon>Embryophyta</taxon>
        <taxon>Tracheophyta</taxon>
        <taxon>Spermatophyta</taxon>
        <taxon>Magnoliopsida</taxon>
        <taxon>Liliopsida</taxon>
        <taxon>Poales</taxon>
        <taxon>Poaceae</taxon>
        <taxon>PACMAD clade</taxon>
        <taxon>Arundinoideae</taxon>
        <taxon>Arundineae</taxon>
        <taxon>Arundo</taxon>
    </lineage>
</organism>
<dbReference type="EMBL" id="GBRH01278766">
    <property type="protein sequence ID" value="JAD19129.1"/>
    <property type="molecule type" value="Transcribed_RNA"/>
</dbReference>
<accession>A0A0A8XYV0</accession>
<name>A0A0A8XYV0_ARUDO</name>
<reference evidence="1" key="2">
    <citation type="journal article" date="2015" name="Data Brief">
        <title>Shoot transcriptome of the giant reed, Arundo donax.</title>
        <authorList>
            <person name="Barrero R.A."/>
            <person name="Guerrero F.D."/>
            <person name="Moolhuijzen P."/>
            <person name="Goolsby J.A."/>
            <person name="Tidwell J."/>
            <person name="Bellgard S.E."/>
            <person name="Bellgard M.I."/>
        </authorList>
    </citation>
    <scope>NUCLEOTIDE SEQUENCE</scope>
    <source>
        <tissue evidence="1">Shoot tissue taken approximately 20 cm above the soil surface</tissue>
    </source>
</reference>